<proteinExistence type="inferred from homology"/>
<organism evidence="15">
    <name type="scientific">Solanum lycopersicum</name>
    <name type="common">Tomato</name>
    <name type="synonym">Lycopersicon esculentum</name>
    <dbReference type="NCBI Taxonomy" id="4081"/>
    <lineage>
        <taxon>Eukaryota</taxon>
        <taxon>Viridiplantae</taxon>
        <taxon>Streptophyta</taxon>
        <taxon>Embryophyta</taxon>
        <taxon>Tracheophyta</taxon>
        <taxon>Spermatophyta</taxon>
        <taxon>Magnoliopsida</taxon>
        <taxon>eudicotyledons</taxon>
        <taxon>Gunneridae</taxon>
        <taxon>Pentapetalae</taxon>
        <taxon>asterids</taxon>
        <taxon>lamiids</taxon>
        <taxon>Solanales</taxon>
        <taxon>Solanaceae</taxon>
        <taxon>Solanoideae</taxon>
        <taxon>Solaneae</taxon>
        <taxon>Solanum</taxon>
        <taxon>Solanum subgen. Lycopersicon</taxon>
    </lineage>
</organism>
<dbReference type="GO" id="GO:0005737">
    <property type="term" value="C:cytoplasm"/>
    <property type="evidence" value="ECO:0000318"/>
    <property type="project" value="GO_Central"/>
</dbReference>
<dbReference type="EnsemblPlants" id="Solyc06g068640.2.1">
    <property type="protein sequence ID" value="Solyc06g068640.2.1"/>
    <property type="gene ID" value="Solyc06g068640.2"/>
</dbReference>
<evidence type="ECO:0000256" key="1">
    <source>
        <dbReference type="ARBA" id="ARBA00001798"/>
    </source>
</evidence>
<dbReference type="InterPro" id="IPR013083">
    <property type="entry name" value="Znf_RING/FYVE/PHD"/>
</dbReference>
<dbReference type="GO" id="GO:0000151">
    <property type="term" value="C:ubiquitin ligase complex"/>
    <property type="evidence" value="ECO:0000318"/>
    <property type="project" value="GO_Central"/>
</dbReference>
<evidence type="ECO:0000313" key="15">
    <source>
        <dbReference type="EnsemblPlants" id="Solyc06g068640.2.1"/>
    </source>
</evidence>
<evidence type="ECO:0000256" key="9">
    <source>
        <dbReference type="ARBA" id="ARBA00022771"/>
    </source>
</evidence>
<dbReference type="PROSITE" id="PS50089">
    <property type="entry name" value="ZF_RING_2"/>
    <property type="match status" value="1"/>
</dbReference>
<dbReference type="InParanoid" id="A0A3Q7GXU6"/>
<evidence type="ECO:0000256" key="2">
    <source>
        <dbReference type="ARBA" id="ARBA00001947"/>
    </source>
</evidence>
<dbReference type="InterPro" id="IPR045851">
    <property type="entry name" value="AMP-bd_C_sf"/>
</dbReference>
<evidence type="ECO:0000259" key="13">
    <source>
        <dbReference type="PROSITE" id="PS50089"/>
    </source>
</evidence>
<keyword evidence="10" id="KW-0833">Ubl conjugation pathway</keyword>
<comment type="function">
    <text evidence="3">Might act as an E3 ubiquitin-protein ligase, or as part of E3 complex, which accepts ubiquitin from specific E2 ubiquitin-conjugating enzymes and then transfers it to substrates.</text>
</comment>
<dbReference type="Gramene" id="Solyc06g068640.2.1">
    <property type="protein sequence ID" value="Solyc06g068640.2.1"/>
    <property type="gene ID" value="Solyc06g068640.2"/>
</dbReference>
<feature type="domain" description="RING-type" evidence="14">
    <location>
        <begin position="31"/>
        <end position="258"/>
    </location>
</feature>
<dbReference type="PANTHER" id="PTHR11685">
    <property type="entry name" value="RBR FAMILY RING FINGER AND IBR DOMAIN-CONTAINING"/>
    <property type="match status" value="1"/>
</dbReference>
<accession>A0A3Q7GXU6</accession>
<evidence type="ECO:0000256" key="7">
    <source>
        <dbReference type="ARBA" id="ARBA00022723"/>
    </source>
</evidence>
<dbReference type="SUPFAM" id="SSF56801">
    <property type="entry name" value="Acetyl-CoA synthetase-like"/>
    <property type="match status" value="1"/>
</dbReference>
<dbReference type="OMA" id="ARIPNIC"/>
<evidence type="ECO:0000256" key="4">
    <source>
        <dbReference type="ARBA" id="ARBA00005884"/>
    </source>
</evidence>
<dbReference type="Pfam" id="PF00097">
    <property type="entry name" value="zf-C3HC4"/>
    <property type="match status" value="1"/>
</dbReference>
<keyword evidence="8" id="KW-0677">Repeat</keyword>
<evidence type="ECO:0000259" key="14">
    <source>
        <dbReference type="PROSITE" id="PS51873"/>
    </source>
</evidence>
<evidence type="ECO:0000256" key="3">
    <source>
        <dbReference type="ARBA" id="ARBA00003976"/>
    </source>
</evidence>
<keyword evidence="6" id="KW-0808">Transferase</keyword>
<dbReference type="InterPro" id="IPR018957">
    <property type="entry name" value="Znf_C3HC4_RING-type"/>
</dbReference>
<reference evidence="15" key="2">
    <citation type="submission" date="2019-01" db="UniProtKB">
        <authorList>
            <consortium name="EnsemblPlants"/>
        </authorList>
    </citation>
    <scope>IDENTIFICATION</scope>
    <source>
        <strain evidence="15">cv. Heinz 1706</strain>
    </source>
</reference>
<dbReference type="Gene3D" id="1.20.120.1750">
    <property type="match status" value="1"/>
</dbReference>
<evidence type="ECO:0000256" key="12">
    <source>
        <dbReference type="PROSITE-ProRule" id="PRU00175"/>
    </source>
</evidence>
<dbReference type="Proteomes" id="UP000004994">
    <property type="component" value="Chromosome 6"/>
</dbReference>
<dbReference type="AlphaFoldDB" id="A0A3Q7GXU6"/>
<sequence>MANESAFAMSCDDFYFSLLFDETQNEIGESSLSFCEICAERKEIDEMFTIESCSHVFCADCINKHVSIKIQDKIHVVTCPGVACRGILDFETCVSIIPKDVRDSWDELLCESLILASQRFYCPYKDCSAMLVNDSDEIVRESECPVCRRLFCAQCYVPWHYDFQCEEFGRMNVEERDGDDLMVMELAKAKQWTRCPYCRFFVEKTEGCLHMTCRCGSQMKETPVAFVVKSNGSTITEDEVKEFITKQAGFIHLCLFAKFCQIEISSLVDRLSKFLFYWWVISNKRITRVFLVDDVPKSPSSKILRKDLGAKLAAGYSN</sequence>
<dbReference type="GO" id="GO:0031624">
    <property type="term" value="F:ubiquitin conjugating enzyme binding"/>
    <property type="evidence" value="ECO:0000318"/>
    <property type="project" value="GO_Central"/>
</dbReference>
<dbReference type="InterPro" id="IPR017907">
    <property type="entry name" value="Znf_RING_CS"/>
</dbReference>
<dbReference type="Gene3D" id="3.30.40.10">
    <property type="entry name" value="Zinc/RING finger domain, C3HC4 (zinc finger)"/>
    <property type="match status" value="1"/>
</dbReference>
<dbReference type="InterPro" id="IPR031127">
    <property type="entry name" value="E3_UB_ligase_RBR"/>
</dbReference>
<dbReference type="PaxDb" id="4081-Solyc06g068640.1.1"/>
<dbReference type="SMART" id="SM00647">
    <property type="entry name" value="IBR"/>
    <property type="match status" value="1"/>
</dbReference>
<dbReference type="PROSITE" id="PS51873">
    <property type="entry name" value="TRIAD"/>
    <property type="match status" value="1"/>
</dbReference>
<evidence type="ECO:0000313" key="16">
    <source>
        <dbReference type="Proteomes" id="UP000004994"/>
    </source>
</evidence>
<dbReference type="InterPro" id="IPR044066">
    <property type="entry name" value="TRIAD_supradom"/>
</dbReference>
<keyword evidence="9 12" id="KW-0863">Zinc-finger</keyword>
<dbReference type="SUPFAM" id="SSF57850">
    <property type="entry name" value="RING/U-box"/>
    <property type="match status" value="3"/>
</dbReference>
<dbReference type="EC" id="2.3.2.31" evidence="5"/>
<dbReference type="InterPro" id="IPR002867">
    <property type="entry name" value="IBR_dom"/>
</dbReference>
<dbReference type="Gene3D" id="3.30.300.30">
    <property type="match status" value="1"/>
</dbReference>
<evidence type="ECO:0000256" key="11">
    <source>
        <dbReference type="ARBA" id="ARBA00022833"/>
    </source>
</evidence>
<dbReference type="GO" id="GO:0008270">
    <property type="term" value="F:zinc ion binding"/>
    <property type="evidence" value="ECO:0007669"/>
    <property type="project" value="UniProtKB-KW"/>
</dbReference>
<dbReference type="CDD" id="cd22582">
    <property type="entry name" value="BRcat_RBR_unk"/>
    <property type="match status" value="1"/>
</dbReference>
<evidence type="ECO:0000256" key="5">
    <source>
        <dbReference type="ARBA" id="ARBA00012251"/>
    </source>
</evidence>
<protein>
    <recommendedName>
        <fullName evidence="5">RBR-type E3 ubiquitin transferase</fullName>
        <ecNumber evidence="5">2.3.2.31</ecNumber>
    </recommendedName>
</protein>
<dbReference type="GO" id="GO:0061630">
    <property type="term" value="F:ubiquitin protein ligase activity"/>
    <property type="evidence" value="ECO:0000318"/>
    <property type="project" value="GO_Central"/>
</dbReference>
<keyword evidence="16" id="KW-1185">Reference proteome</keyword>
<keyword evidence="11" id="KW-0862">Zinc</keyword>
<dbReference type="GO" id="GO:0016567">
    <property type="term" value="P:protein ubiquitination"/>
    <property type="evidence" value="ECO:0007669"/>
    <property type="project" value="UniProtKB-UniPathway"/>
</dbReference>
<feature type="domain" description="RING-type" evidence="13">
    <location>
        <begin position="35"/>
        <end position="80"/>
    </location>
</feature>
<dbReference type="GO" id="GO:0006511">
    <property type="term" value="P:ubiquitin-dependent protein catabolic process"/>
    <property type="evidence" value="ECO:0000318"/>
    <property type="project" value="GO_Central"/>
</dbReference>
<evidence type="ECO:0000256" key="10">
    <source>
        <dbReference type="ARBA" id="ARBA00022786"/>
    </source>
</evidence>
<name>A0A3Q7GXU6_SOLLC</name>
<dbReference type="Pfam" id="PF01485">
    <property type="entry name" value="IBR"/>
    <property type="match status" value="1"/>
</dbReference>
<comment type="cofactor">
    <cofactor evidence="2">
        <name>Zn(2+)</name>
        <dbReference type="ChEBI" id="CHEBI:29105"/>
    </cofactor>
</comment>
<dbReference type="PROSITE" id="PS00518">
    <property type="entry name" value="ZF_RING_1"/>
    <property type="match status" value="1"/>
</dbReference>
<keyword evidence="7" id="KW-0479">Metal-binding</keyword>
<evidence type="ECO:0000256" key="6">
    <source>
        <dbReference type="ARBA" id="ARBA00022679"/>
    </source>
</evidence>
<comment type="catalytic activity">
    <reaction evidence="1">
        <text>[E2 ubiquitin-conjugating enzyme]-S-ubiquitinyl-L-cysteine + [acceptor protein]-L-lysine = [E2 ubiquitin-conjugating enzyme]-L-cysteine + [acceptor protein]-N(6)-ubiquitinyl-L-lysine.</text>
        <dbReference type="EC" id="2.3.2.31"/>
    </reaction>
</comment>
<comment type="similarity">
    <text evidence="4">Belongs to the RBR family. Ariadne subfamily.</text>
</comment>
<reference evidence="15" key="1">
    <citation type="journal article" date="2012" name="Nature">
        <title>The tomato genome sequence provides insights into fleshy fruit evolution.</title>
        <authorList>
            <consortium name="Tomato Genome Consortium"/>
        </authorList>
    </citation>
    <scope>NUCLEOTIDE SEQUENCE [LARGE SCALE GENOMIC DNA]</scope>
    <source>
        <strain evidence="15">cv. Heinz 1706</strain>
    </source>
</reference>
<dbReference type="STRING" id="4081.A0A3Q7GXU6"/>
<dbReference type="UniPathway" id="UPA00143"/>
<evidence type="ECO:0000256" key="8">
    <source>
        <dbReference type="ARBA" id="ARBA00022737"/>
    </source>
</evidence>
<dbReference type="InterPro" id="IPR001841">
    <property type="entry name" value="Znf_RING"/>
</dbReference>
<dbReference type="FunFam" id="3.30.40.10:FF:000230">
    <property type="entry name" value="RBR-type E3 ubiquitin transferase"/>
    <property type="match status" value="1"/>
</dbReference>